<comment type="similarity">
    <text evidence="1">Belongs to the peptidase S9C family.</text>
</comment>
<proteinExistence type="inferred from homology"/>
<dbReference type="PANTHER" id="PTHR42776">
    <property type="entry name" value="SERINE PEPTIDASE S9 FAMILY MEMBER"/>
    <property type="match status" value="1"/>
</dbReference>
<gene>
    <name evidence="6" type="ORF">FEQUK3_LOCUS3606</name>
</gene>
<keyword evidence="2" id="KW-0378">Hydrolase</keyword>
<dbReference type="Pfam" id="PF00326">
    <property type="entry name" value="Peptidase_S9"/>
    <property type="match status" value="1"/>
</dbReference>
<reference evidence="6" key="1">
    <citation type="submission" date="2021-05" db="EMBL/GenBank/DDBJ databases">
        <authorList>
            <person name="Khan N."/>
        </authorList>
    </citation>
    <scope>NUCLEOTIDE SEQUENCE</scope>
</reference>
<comment type="caution">
    <text evidence="6">The sequence shown here is derived from an EMBL/GenBank/DDBJ whole genome shotgun (WGS) entry which is preliminary data.</text>
</comment>
<evidence type="ECO:0000313" key="6">
    <source>
        <dbReference type="EMBL" id="CAG7557878.1"/>
    </source>
</evidence>
<evidence type="ECO:0000313" key="7">
    <source>
        <dbReference type="Proteomes" id="UP000693738"/>
    </source>
</evidence>
<evidence type="ECO:0000256" key="4">
    <source>
        <dbReference type="ARBA" id="ARBA00032829"/>
    </source>
</evidence>
<dbReference type="InterPro" id="IPR001375">
    <property type="entry name" value="Peptidase_S9_cat"/>
</dbReference>
<dbReference type="EMBL" id="CAJSTJ010000121">
    <property type="protein sequence ID" value="CAG7557878.1"/>
    <property type="molecule type" value="Genomic_DNA"/>
</dbReference>
<keyword evidence="3" id="KW-0720">Serine protease</keyword>
<organism evidence="6 7">
    <name type="scientific">Fusarium equiseti</name>
    <name type="common">Fusarium scirpi</name>
    <dbReference type="NCBI Taxonomy" id="61235"/>
    <lineage>
        <taxon>Eukaryota</taxon>
        <taxon>Fungi</taxon>
        <taxon>Dikarya</taxon>
        <taxon>Ascomycota</taxon>
        <taxon>Pezizomycotina</taxon>
        <taxon>Sordariomycetes</taxon>
        <taxon>Hypocreomycetidae</taxon>
        <taxon>Hypocreales</taxon>
        <taxon>Nectriaceae</taxon>
        <taxon>Fusarium</taxon>
        <taxon>Fusarium incarnatum-equiseti species complex</taxon>
    </lineage>
</organism>
<evidence type="ECO:0000256" key="3">
    <source>
        <dbReference type="ARBA" id="ARBA00022825"/>
    </source>
</evidence>
<dbReference type="AlphaFoldDB" id="A0A8J2IY06"/>
<evidence type="ECO:0000259" key="5">
    <source>
        <dbReference type="Pfam" id="PF00326"/>
    </source>
</evidence>
<evidence type="ECO:0000256" key="2">
    <source>
        <dbReference type="ARBA" id="ARBA00022801"/>
    </source>
</evidence>
<dbReference type="Pfam" id="PF07676">
    <property type="entry name" value="PD40"/>
    <property type="match status" value="3"/>
</dbReference>
<keyword evidence="3" id="KW-0645">Protease</keyword>
<accession>A0A8J2IY06</accession>
<dbReference type="GO" id="GO:0004252">
    <property type="term" value="F:serine-type endopeptidase activity"/>
    <property type="evidence" value="ECO:0007669"/>
    <property type="project" value="TreeGrafter"/>
</dbReference>
<name>A0A8J2IY06_FUSEQ</name>
<dbReference type="InterPro" id="IPR011659">
    <property type="entry name" value="WD40"/>
</dbReference>
<dbReference type="Proteomes" id="UP000693738">
    <property type="component" value="Unassembled WGS sequence"/>
</dbReference>
<dbReference type="PANTHER" id="PTHR42776:SF27">
    <property type="entry name" value="DIPEPTIDYL PEPTIDASE FAMILY MEMBER 6"/>
    <property type="match status" value="1"/>
</dbReference>
<protein>
    <recommendedName>
        <fullName evidence="4">Dipeptidyl-peptidase V</fullName>
    </recommendedName>
</protein>
<evidence type="ECO:0000256" key="1">
    <source>
        <dbReference type="ARBA" id="ARBA00010040"/>
    </source>
</evidence>
<feature type="domain" description="Peptidase S9 prolyl oligopeptidase catalytic" evidence="5">
    <location>
        <begin position="442"/>
        <end position="668"/>
    </location>
</feature>
<sequence length="676" mass="74763">MAQSTPSFDKAFAESLCDLQVPKAIKFSPDGQKLVYSTSLLGGQRKGKNHLSTLWLATNEANSSRQLTRGTSNDTNPTWHPRDNNRIAFLSDRAKPGESSAIWLLSLEGGDPLPLTKEDNEQTIDAYAFSPDGKTIAYVSSDEKEKTEDDEEEPEVWDEKWDYAKLRLLDVETLETKVLLGDGLSTFLKLWPNIGEIAWSPDGQSLVFMSTLNPHIEEAMLTGTSIAIINVTTGVVRRLCKVMNEPYNLIWAPDGKIYFITGTPADKDSGGRAVYTIDPAARTTEFTRVTCDNDDADDMCIVGDKIFLNQQGRIGSAICEIGGVNLFAETEIWAWDAHIDRQGIPFLAASLSDVNTPYEVFIIGGPDRTRVQVSNHGKALENHSFGSFNTFMCQSSDGEVELDGLYLTPKSRANTQEPLPTVVLIHGGPRNRNSNSFDTSCFNWAPYLLSKGYGVLLPQYRGGSGRGEKFAMYSVGGQGKYDYEDIVTITDTAVKKGYAHPEKLIVGGWSQGGLLTYLCSVRNGLGVDWRFKAAIAGAGVVDIESLAMTADLGSTYEVELAGGHTIWTLPHVDTRNRQGSAIWEVSAAMERSRSEGKPVIPPMLILHGEKDERCPFSQAEGFRRALRHYDLKYEFVKYPGEGHGIEKQGFWLDMLERVGRWCDLYIGKSETPVSIR</sequence>
<dbReference type="GO" id="GO:0006508">
    <property type="term" value="P:proteolysis"/>
    <property type="evidence" value="ECO:0007669"/>
    <property type="project" value="InterPro"/>
</dbReference>